<name>A0A835KQP4_9POAL</name>
<organism evidence="1 2">
    <name type="scientific">Digitaria exilis</name>
    <dbReference type="NCBI Taxonomy" id="1010633"/>
    <lineage>
        <taxon>Eukaryota</taxon>
        <taxon>Viridiplantae</taxon>
        <taxon>Streptophyta</taxon>
        <taxon>Embryophyta</taxon>
        <taxon>Tracheophyta</taxon>
        <taxon>Spermatophyta</taxon>
        <taxon>Magnoliopsida</taxon>
        <taxon>Liliopsida</taxon>
        <taxon>Poales</taxon>
        <taxon>Poaceae</taxon>
        <taxon>PACMAD clade</taxon>
        <taxon>Panicoideae</taxon>
        <taxon>Panicodae</taxon>
        <taxon>Paniceae</taxon>
        <taxon>Anthephorinae</taxon>
        <taxon>Digitaria</taxon>
    </lineage>
</organism>
<keyword evidence="2" id="KW-1185">Reference proteome</keyword>
<accession>A0A835KQP4</accession>
<evidence type="ECO:0000313" key="2">
    <source>
        <dbReference type="Proteomes" id="UP000636709"/>
    </source>
</evidence>
<dbReference type="Proteomes" id="UP000636709">
    <property type="component" value="Unassembled WGS sequence"/>
</dbReference>
<protein>
    <submittedName>
        <fullName evidence="1">Uncharacterized protein</fullName>
    </submittedName>
</protein>
<dbReference type="EMBL" id="JACEFO010000430">
    <property type="protein sequence ID" value="KAF8769594.1"/>
    <property type="molecule type" value="Genomic_DNA"/>
</dbReference>
<reference evidence="1" key="1">
    <citation type="submission" date="2020-07" db="EMBL/GenBank/DDBJ databases">
        <title>Genome sequence and genetic diversity analysis of an under-domesticated orphan crop, white fonio (Digitaria exilis).</title>
        <authorList>
            <person name="Bennetzen J.L."/>
            <person name="Chen S."/>
            <person name="Ma X."/>
            <person name="Wang X."/>
            <person name="Yssel A.E.J."/>
            <person name="Chaluvadi S.R."/>
            <person name="Johnson M."/>
            <person name="Gangashetty P."/>
            <person name="Hamidou F."/>
            <person name="Sanogo M.D."/>
            <person name="Zwaenepoel A."/>
            <person name="Wallace J."/>
            <person name="Van De Peer Y."/>
            <person name="Van Deynze A."/>
        </authorList>
    </citation>
    <scope>NUCLEOTIDE SEQUENCE</scope>
    <source>
        <tissue evidence="1">Leaves</tissue>
    </source>
</reference>
<dbReference type="AlphaFoldDB" id="A0A835KQP4"/>
<gene>
    <name evidence="1" type="ORF">HU200_006187</name>
</gene>
<sequence>MVSMKEMGCLDTERQPPAWFLPSAPGDELLRAVPQAPGHDLRPLDKESRTTGCNYFCADCAGDALCSGSCPADHAGHWLIQVRITSRHCKLQVRSWRLISEVHSEILDACVLSALILRF</sequence>
<comment type="caution">
    <text evidence="1">The sequence shown here is derived from an EMBL/GenBank/DDBJ whole genome shotgun (WGS) entry which is preliminary data.</text>
</comment>
<proteinExistence type="predicted"/>
<evidence type="ECO:0000313" key="1">
    <source>
        <dbReference type="EMBL" id="KAF8769594.1"/>
    </source>
</evidence>